<dbReference type="KEGG" id="mequ:KFV11_07000"/>
<gene>
    <name evidence="1" type="ORF">KFV11_07000</name>
</gene>
<proteinExistence type="predicted"/>
<accession>A0A9Q9BPF5</accession>
<evidence type="ECO:0000313" key="2">
    <source>
        <dbReference type="Proteomes" id="UP001057381"/>
    </source>
</evidence>
<dbReference type="Proteomes" id="UP001057381">
    <property type="component" value="Chromosome"/>
</dbReference>
<dbReference type="RefSeq" id="WP_254249565.1">
    <property type="nucleotide sequence ID" value="NZ_CP073809.1"/>
</dbReference>
<reference evidence="1" key="1">
    <citation type="submission" date="2021-04" db="EMBL/GenBank/DDBJ databases">
        <title>Complete Genome Sequences of Macrococcus spp. from dog and cattle.</title>
        <authorList>
            <person name="Schwendener S."/>
            <person name="Perreten V."/>
        </authorList>
    </citation>
    <scope>NUCLEOTIDE SEQUENCE</scope>
    <source>
        <strain evidence="1">Epi0143-OL</strain>
    </source>
</reference>
<evidence type="ECO:0000313" key="1">
    <source>
        <dbReference type="EMBL" id="UTH13024.1"/>
    </source>
</evidence>
<organism evidence="1 2">
    <name type="scientific">Macrococcus equipercicus</name>
    <dbReference type="NCBI Taxonomy" id="69967"/>
    <lineage>
        <taxon>Bacteria</taxon>
        <taxon>Bacillati</taxon>
        <taxon>Bacillota</taxon>
        <taxon>Bacilli</taxon>
        <taxon>Bacillales</taxon>
        <taxon>Staphylococcaceae</taxon>
        <taxon>Macrococcus</taxon>
    </lineage>
</organism>
<protein>
    <submittedName>
        <fullName evidence="1">Uncharacterized protein</fullName>
    </submittedName>
</protein>
<name>A0A9Q9BPF5_9STAP</name>
<dbReference type="AlphaFoldDB" id="A0A9Q9BPF5"/>
<dbReference type="EMBL" id="CP073809">
    <property type="protein sequence ID" value="UTH13024.1"/>
    <property type="molecule type" value="Genomic_DNA"/>
</dbReference>
<sequence length="90" mass="10224">MSKVIQLDNPQPHESILKEEQMPVLPAKYIRASLVHNYIHCSKATANRLIEAAENTPEFENISISVSSGLKLIVIERLDAYLVHINSKWK</sequence>